<dbReference type="Gene3D" id="3.40.50.1820">
    <property type="entry name" value="alpha/beta hydrolase"/>
    <property type="match status" value="1"/>
</dbReference>
<keyword evidence="2" id="KW-1133">Transmembrane helix</keyword>
<feature type="region of interest" description="Disordered" evidence="1">
    <location>
        <begin position="371"/>
        <end position="400"/>
    </location>
</feature>
<keyword evidence="3" id="KW-0378">Hydrolase</keyword>
<dbReference type="GO" id="GO:0016787">
    <property type="term" value="F:hydrolase activity"/>
    <property type="evidence" value="ECO:0007669"/>
    <property type="project" value="UniProtKB-KW"/>
</dbReference>
<feature type="transmembrane region" description="Helical" evidence="2">
    <location>
        <begin position="39"/>
        <end position="60"/>
    </location>
</feature>
<keyword evidence="4" id="KW-1185">Reference proteome</keyword>
<dbReference type="Pfam" id="PF00756">
    <property type="entry name" value="Esterase"/>
    <property type="match status" value="1"/>
</dbReference>
<organism evidence="3 4">
    <name type="scientific">Streptomyces yanii</name>
    <dbReference type="NCBI Taxonomy" id="78510"/>
    <lineage>
        <taxon>Bacteria</taxon>
        <taxon>Bacillati</taxon>
        <taxon>Actinomycetota</taxon>
        <taxon>Actinomycetes</taxon>
        <taxon>Kitasatosporales</taxon>
        <taxon>Streptomycetaceae</taxon>
        <taxon>Streptomyces</taxon>
    </lineage>
</organism>
<dbReference type="InterPro" id="IPR029058">
    <property type="entry name" value="AB_hydrolase_fold"/>
</dbReference>
<accession>A0ABV5R4R4</accession>
<feature type="transmembrane region" description="Helical" evidence="2">
    <location>
        <begin position="6"/>
        <end position="27"/>
    </location>
</feature>
<dbReference type="RefSeq" id="WP_345520398.1">
    <property type="nucleotide sequence ID" value="NZ_BAAAXD010000056.1"/>
</dbReference>
<comment type="caution">
    <text evidence="3">The sequence shown here is derived from an EMBL/GenBank/DDBJ whole genome shotgun (WGS) entry which is preliminary data.</text>
</comment>
<protein>
    <submittedName>
        <fullName evidence="3">Alpha/beta hydrolase</fullName>
    </submittedName>
</protein>
<dbReference type="PANTHER" id="PTHR48098">
    <property type="entry name" value="ENTEROCHELIN ESTERASE-RELATED"/>
    <property type="match status" value="1"/>
</dbReference>
<dbReference type="InterPro" id="IPR050583">
    <property type="entry name" value="Mycobacterial_A85_antigen"/>
</dbReference>
<dbReference type="Proteomes" id="UP001589710">
    <property type="component" value="Unassembled WGS sequence"/>
</dbReference>
<dbReference type="PANTHER" id="PTHR48098:SF1">
    <property type="entry name" value="DIACYLGLYCEROL ACYLTRANSFERASE_MYCOLYLTRANSFERASE AG85A"/>
    <property type="match status" value="1"/>
</dbReference>
<proteinExistence type="predicted"/>
<dbReference type="InterPro" id="IPR000801">
    <property type="entry name" value="Esterase-like"/>
</dbReference>
<evidence type="ECO:0000256" key="1">
    <source>
        <dbReference type="SAM" id="MobiDB-lite"/>
    </source>
</evidence>
<keyword evidence="2" id="KW-0472">Membrane</keyword>
<dbReference type="EMBL" id="JBHMCG010000052">
    <property type="protein sequence ID" value="MFB9572840.1"/>
    <property type="molecule type" value="Genomic_DNA"/>
</dbReference>
<dbReference type="SUPFAM" id="SSF53474">
    <property type="entry name" value="alpha/beta-Hydrolases"/>
    <property type="match status" value="1"/>
</dbReference>
<evidence type="ECO:0000256" key="2">
    <source>
        <dbReference type="SAM" id="Phobius"/>
    </source>
</evidence>
<gene>
    <name evidence="3" type="ORF">ACFFTL_11025</name>
</gene>
<feature type="compositionally biased region" description="Basic and acidic residues" evidence="1">
    <location>
        <begin position="375"/>
        <end position="400"/>
    </location>
</feature>
<evidence type="ECO:0000313" key="4">
    <source>
        <dbReference type="Proteomes" id="UP001589710"/>
    </source>
</evidence>
<keyword evidence="2" id="KW-0812">Transmembrane</keyword>
<sequence>MSLTGTPFFLATIALAVVTVLLPLLLWSRLRGPALVRGTLRLMMVVLAQASAVLSVFVMVNNTNGLYDSWADLLGTGQHIVAAPDLGRDGLGDHKRRANEARVVQDFSPAHDARMGRGVRVTRLSGRVSGVRGEVYVWLPPQYNQPAFQNRRFPVVELLGGFPGSAKAWFSGLRVQSQLEAGMRSGQIAPFILVEPRTNLLAGQDTGCANVPGVVDAESWLSVDVRQMVIDTFRAQRRAGGWAVAGYSAGAHCAVKMALAHPDRYRAAVGLSGYNDPAAERVSLTGGDPELRRVNNPLWILRHATVPPRVALYLSGRRNDGYRDGLALRRAAAPPTRVVVVEARGPHTIAVWKRQVPQVFRWLTAELSSLRGPGRSREAHPVDGGEPDRDGRVRRVDHLG</sequence>
<reference evidence="3 4" key="1">
    <citation type="submission" date="2024-09" db="EMBL/GenBank/DDBJ databases">
        <authorList>
            <person name="Sun Q."/>
            <person name="Mori K."/>
        </authorList>
    </citation>
    <scope>NUCLEOTIDE SEQUENCE [LARGE SCALE GENOMIC DNA]</scope>
    <source>
        <strain evidence="3 4">JCM 3331</strain>
    </source>
</reference>
<evidence type="ECO:0000313" key="3">
    <source>
        <dbReference type="EMBL" id="MFB9572840.1"/>
    </source>
</evidence>
<name>A0ABV5R4R4_9ACTN</name>